<dbReference type="AlphaFoldDB" id="A0A9D4NWX9"/>
<protein>
    <submittedName>
        <fullName evidence="2">Uncharacterized protein</fullName>
    </submittedName>
</protein>
<organism evidence="2">
    <name type="scientific">Dermatophagoides farinae</name>
    <name type="common">American house dust mite</name>
    <dbReference type="NCBI Taxonomy" id="6954"/>
    <lineage>
        <taxon>Eukaryota</taxon>
        <taxon>Metazoa</taxon>
        <taxon>Ecdysozoa</taxon>
        <taxon>Arthropoda</taxon>
        <taxon>Chelicerata</taxon>
        <taxon>Arachnida</taxon>
        <taxon>Acari</taxon>
        <taxon>Acariformes</taxon>
        <taxon>Sarcoptiformes</taxon>
        <taxon>Astigmata</taxon>
        <taxon>Psoroptidia</taxon>
        <taxon>Analgoidea</taxon>
        <taxon>Pyroglyphidae</taxon>
        <taxon>Dermatophagoidinae</taxon>
        <taxon>Dermatophagoides</taxon>
    </lineage>
</organism>
<dbReference type="EMBL" id="SDOV01000007">
    <property type="protein sequence ID" value="KAH7639883.1"/>
    <property type="molecule type" value="Genomic_DNA"/>
</dbReference>
<reference evidence="2" key="2">
    <citation type="journal article" date="2021" name="World Allergy Organ. J.">
        <title>Chromosome-level assembly of Dermatophagoides farinae genome and transcriptome reveals two novel allergens Der f 37 and Der f 39.</title>
        <authorList>
            <person name="Chen J."/>
            <person name="Cai Z."/>
            <person name="Fan D."/>
            <person name="Hu J."/>
            <person name="Hou Y."/>
            <person name="He Y."/>
            <person name="Zhang Z."/>
            <person name="Zhao Z."/>
            <person name="Gao P."/>
            <person name="Hu W."/>
            <person name="Sun J."/>
            <person name="Li J."/>
            <person name="Ji K."/>
        </authorList>
    </citation>
    <scope>NUCLEOTIDE SEQUENCE</scope>
    <source>
        <strain evidence="2">JKM2019</strain>
    </source>
</reference>
<name>A0A9D4NWX9_DERFA</name>
<sequence>MGNILERQHSKSSSTSTSKSADTIKMEMDSKSIPAMITTTTTKSNTKRSMSHDTVEKFQKEIDELQRQFDRLNRLENKQRQQRRRRNSLPANRYRNEYSSQLFYEMADHSNTNNNNFNEFQCQINELEKQLNMLDAIK</sequence>
<evidence type="ECO:0000256" key="1">
    <source>
        <dbReference type="SAM" id="MobiDB-lite"/>
    </source>
</evidence>
<proteinExistence type="predicted"/>
<gene>
    <name evidence="2" type="ORF">HUG17_3916</name>
</gene>
<feature type="region of interest" description="Disordered" evidence="1">
    <location>
        <begin position="72"/>
        <end position="95"/>
    </location>
</feature>
<feature type="compositionally biased region" description="Low complexity" evidence="1">
    <location>
        <begin position="11"/>
        <end position="20"/>
    </location>
</feature>
<accession>A0A9D4NWX9</accession>
<evidence type="ECO:0000313" key="2">
    <source>
        <dbReference type="EMBL" id="KAH7639883.1"/>
    </source>
</evidence>
<comment type="caution">
    <text evidence="2">The sequence shown here is derived from an EMBL/GenBank/DDBJ whole genome shotgun (WGS) entry which is preliminary data.</text>
</comment>
<dbReference type="Proteomes" id="UP000828236">
    <property type="component" value="Unassembled WGS sequence"/>
</dbReference>
<reference evidence="2" key="1">
    <citation type="submission" date="2020-06" db="EMBL/GenBank/DDBJ databases">
        <authorList>
            <person name="Ji K."/>
            <person name="Li J."/>
        </authorList>
    </citation>
    <scope>NUCLEOTIDE SEQUENCE</scope>
    <source>
        <strain evidence="2">JKM2019</strain>
        <tissue evidence="2">Whole body</tissue>
    </source>
</reference>
<feature type="region of interest" description="Disordered" evidence="1">
    <location>
        <begin position="1"/>
        <end position="32"/>
    </location>
</feature>